<keyword evidence="2" id="KW-0732">Signal</keyword>
<dbReference type="Gene3D" id="6.10.250.3150">
    <property type="match status" value="1"/>
</dbReference>
<accession>A0ABW9XJN2</accession>
<reference evidence="3 4" key="1">
    <citation type="submission" date="2020-01" db="EMBL/GenBank/DDBJ databases">
        <title>Paenibacillus soybeanensis sp. nov. isolated from the nodules of soybean (Glycine max(L.) Merr).</title>
        <authorList>
            <person name="Wang H."/>
        </authorList>
    </citation>
    <scope>NUCLEOTIDE SEQUENCE [LARGE SCALE GENOMIC DNA]</scope>
    <source>
        <strain evidence="3 4">T1</strain>
    </source>
</reference>
<evidence type="ECO:0000256" key="1">
    <source>
        <dbReference type="SAM" id="Coils"/>
    </source>
</evidence>
<comment type="caution">
    <text evidence="3">The sequence shown here is derived from an EMBL/GenBank/DDBJ whole genome shotgun (WGS) entry which is preliminary data.</text>
</comment>
<evidence type="ECO:0000313" key="3">
    <source>
        <dbReference type="EMBL" id="NBD22816.1"/>
    </source>
</evidence>
<feature type="chain" id="PRO_5046521225" description="SbsC C-terminal domain-containing protein" evidence="2">
    <location>
        <begin position="29"/>
        <end position="361"/>
    </location>
</feature>
<keyword evidence="4" id="KW-1185">Reference proteome</keyword>
<evidence type="ECO:0000256" key="2">
    <source>
        <dbReference type="SAM" id="SignalP"/>
    </source>
</evidence>
<evidence type="ECO:0008006" key="5">
    <source>
        <dbReference type="Google" id="ProtNLM"/>
    </source>
</evidence>
<name>A0ABW9XJN2_9BACL</name>
<evidence type="ECO:0000313" key="4">
    <source>
        <dbReference type="Proteomes" id="UP000665561"/>
    </source>
</evidence>
<proteinExistence type="predicted"/>
<dbReference type="RefSeq" id="WP_161740979.1">
    <property type="nucleotide sequence ID" value="NZ_JAAAMV010000001.1"/>
</dbReference>
<dbReference type="EMBL" id="JAAAMV010000001">
    <property type="protein sequence ID" value="NBD22816.1"/>
    <property type="molecule type" value="Genomic_DNA"/>
</dbReference>
<feature type="coiled-coil region" evidence="1">
    <location>
        <begin position="136"/>
        <end position="180"/>
    </location>
</feature>
<organism evidence="3 4">
    <name type="scientific">Paenibacillus glycinis</name>
    <dbReference type="NCBI Taxonomy" id="2697035"/>
    <lineage>
        <taxon>Bacteria</taxon>
        <taxon>Bacillati</taxon>
        <taxon>Bacillota</taxon>
        <taxon>Bacilli</taxon>
        <taxon>Bacillales</taxon>
        <taxon>Paenibacillaceae</taxon>
        <taxon>Paenibacillus</taxon>
    </lineage>
</organism>
<feature type="signal peptide" evidence="2">
    <location>
        <begin position="1"/>
        <end position="28"/>
    </location>
</feature>
<protein>
    <recommendedName>
        <fullName evidence="5">SbsC C-terminal domain-containing protein</fullName>
    </recommendedName>
</protein>
<sequence length="361" mass="40434">MQGTIRRRIAGFAVLALASWLMVYPALAEPAAPVDEETRSVLEKSLSVVEIDKEIGRIQTEQSAVKAKLASSQAALDKQEAAIAQKREDAGKVIRAYYTGERDVLITALLSTRNLSGLLAVLDFFDQIFASDKITLNDYKNHYQALKKSMAALNAQSARLDEVEGRLKKQRERVVALQQDVDAALDGRTDADKLRAMIDEYTNYWQNVGLVEVNRYFKALSKAMGQIPAWVENNKDLLEIDGFNYTLTIPDDKLNEFLRAQNDIFDNFAFAFEQDKVVITGKRDDLEVELSGHYSLESNGSILFHVDELVFNGLALPDTTRAQLERQFDLGFYPSEIVSFLKAKSVEVKGNDLIIKLSIGL</sequence>
<keyword evidence="1" id="KW-0175">Coiled coil</keyword>
<dbReference type="Proteomes" id="UP000665561">
    <property type="component" value="Unassembled WGS sequence"/>
</dbReference>
<gene>
    <name evidence="3" type="ORF">GT019_02910</name>
</gene>